<gene>
    <name evidence="1" type="ORF">PACLA_8A059970</name>
</gene>
<comment type="caution">
    <text evidence="1">The sequence shown here is derived from an EMBL/GenBank/DDBJ whole genome shotgun (WGS) entry which is preliminary data.</text>
</comment>
<evidence type="ECO:0000313" key="1">
    <source>
        <dbReference type="EMBL" id="CAB4014888.1"/>
    </source>
</evidence>
<protein>
    <submittedName>
        <fullName evidence="1">Uncharacterized protein</fullName>
    </submittedName>
</protein>
<dbReference type="EMBL" id="CACRXK020008491">
    <property type="protein sequence ID" value="CAB4014888.1"/>
    <property type="molecule type" value="Genomic_DNA"/>
</dbReference>
<evidence type="ECO:0000313" key="2">
    <source>
        <dbReference type="Proteomes" id="UP001152795"/>
    </source>
</evidence>
<organism evidence="1 2">
    <name type="scientific">Paramuricea clavata</name>
    <name type="common">Red gorgonian</name>
    <name type="synonym">Violescent sea-whip</name>
    <dbReference type="NCBI Taxonomy" id="317549"/>
    <lineage>
        <taxon>Eukaryota</taxon>
        <taxon>Metazoa</taxon>
        <taxon>Cnidaria</taxon>
        <taxon>Anthozoa</taxon>
        <taxon>Octocorallia</taxon>
        <taxon>Malacalcyonacea</taxon>
        <taxon>Plexauridae</taxon>
        <taxon>Paramuricea</taxon>
    </lineage>
</organism>
<keyword evidence="2" id="KW-1185">Reference proteome</keyword>
<name>A0A7D9IVT6_PARCT</name>
<dbReference type="AlphaFoldDB" id="A0A7D9IVT6"/>
<feature type="non-terminal residue" evidence="1">
    <location>
        <position position="93"/>
    </location>
</feature>
<sequence length="93" mass="10419">DIKQSCSPHQGEQHSLMSSQQNMQASAITFCACADLLLASRHFGLELYLAETLAEKLMSRKMSMKSFSESEFYAESNGDSVVPSRRIGLELWK</sequence>
<feature type="non-terminal residue" evidence="1">
    <location>
        <position position="1"/>
    </location>
</feature>
<accession>A0A7D9IVT6</accession>
<reference evidence="1" key="1">
    <citation type="submission" date="2020-04" db="EMBL/GenBank/DDBJ databases">
        <authorList>
            <person name="Alioto T."/>
            <person name="Alioto T."/>
            <person name="Gomez Garrido J."/>
        </authorList>
    </citation>
    <scope>NUCLEOTIDE SEQUENCE</scope>
    <source>
        <strain evidence="1">A484AB</strain>
    </source>
</reference>
<dbReference type="Proteomes" id="UP001152795">
    <property type="component" value="Unassembled WGS sequence"/>
</dbReference>
<proteinExistence type="predicted"/>